<proteinExistence type="predicted"/>
<evidence type="ECO:0000259" key="2">
    <source>
        <dbReference type="SMART" id="SM00421"/>
    </source>
</evidence>
<accession>A0A3R9QYK7</accession>
<keyword evidence="1" id="KW-0812">Transmembrane</keyword>
<organism evidence="3 4">
    <name type="scientific">Candidatus Korarchaeum cryptofilum</name>
    <dbReference type="NCBI Taxonomy" id="498846"/>
    <lineage>
        <taxon>Archaea</taxon>
        <taxon>Thermoproteota</taxon>
        <taxon>Candidatus Korarchaeia</taxon>
        <taxon>Candidatus Korarchaeales</taxon>
        <taxon>Candidatus Korarchaeaceae</taxon>
        <taxon>Candidatus Korarchaeum</taxon>
    </lineage>
</organism>
<evidence type="ECO:0000313" key="3">
    <source>
        <dbReference type="EMBL" id="RSN68534.1"/>
    </source>
</evidence>
<dbReference type="InterPro" id="IPR000792">
    <property type="entry name" value="Tscrpt_reg_LuxR_C"/>
</dbReference>
<dbReference type="GO" id="GO:0003677">
    <property type="term" value="F:DNA binding"/>
    <property type="evidence" value="ECO:0007669"/>
    <property type="project" value="InterPro"/>
</dbReference>
<dbReference type="SUPFAM" id="SSF46894">
    <property type="entry name" value="C-terminal effector domain of the bipartite response regulators"/>
    <property type="match status" value="1"/>
</dbReference>
<reference evidence="3 4" key="1">
    <citation type="submission" date="2018-10" db="EMBL/GenBank/DDBJ databases">
        <title>Co-occurring genomic capacity for anaerobic methane metabolism and dissimilatory sulfite reduction discovered in the Korarchaeota.</title>
        <authorList>
            <person name="Mckay L.J."/>
            <person name="Dlakic M."/>
            <person name="Fields M.W."/>
            <person name="Delmont T.O."/>
            <person name="Eren A.M."/>
            <person name="Jay Z.J."/>
            <person name="Klingelsmith K.B."/>
            <person name="Rusch D.B."/>
            <person name="Inskeep W.P."/>
        </authorList>
    </citation>
    <scope>NUCLEOTIDE SEQUENCE [LARGE SCALE GENOMIC DNA]</scope>
    <source>
        <strain evidence="3 4">WS</strain>
    </source>
</reference>
<dbReference type="EMBL" id="RCOR01000028">
    <property type="protein sequence ID" value="RSN68534.1"/>
    <property type="molecule type" value="Genomic_DNA"/>
</dbReference>
<dbReference type="SMART" id="SM00421">
    <property type="entry name" value="HTH_LUXR"/>
    <property type="match status" value="1"/>
</dbReference>
<dbReference type="RefSeq" id="WP_125741924.1">
    <property type="nucleotide sequence ID" value="NZ_RCOR01000028.1"/>
</dbReference>
<name>A0A3R9QYK7_9CREN</name>
<dbReference type="Pfam" id="PF00196">
    <property type="entry name" value="GerE"/>
    <property type="match status" value="1"/>
</dbReference>
<dbReference type="InterPro" id="IPR016032">
    <property type="entry name" value="Sig_transdc_resp-reg_C-effctor"/>
</dbReference>
<dbReference type="PRINTS" id="PR00038">
    <property type="entry name" value="HTHLUXR"/>
</dbReference>
<comment type="caution">
    <text evidence="3">The sequence shown here is derived from an EMBL/GenBank/DDBJ whole genome shotgun (WGS) entry which is preliminary data.</text>
</comment>
<sequence>MKTEYVILPIVLFSLLYSIYKADAFLFSFSLMILAYILANARDRAKLDERELKVLKGMIDDLELDERQRKILDELTMGKGISEIAKEMNVSRNTVYKEVRLILKKMEVLRGIYEKLEDLAKEW</sequence>
<feature type="transmembrane region" description="Helical" evidence="1">
    <location>
        <begin position="6"/>
        <end position="39"/>
    </location>
</feature>
<dbReference type="Proteomes" id="UP000278149">
    <property type="component" value="Unassembled WGS sequence"/>
</dbReference>
<evidence type="ECO:0000313" key="4">
    <source>
        <dbReference type="Proteomes" id="UP000278149"/>
    </source>
</evidence>
<dbReference type="Gene3D" id="1.10.10.60">
    <property type="entry name" value="Homeodomain-like"/>
    <property type="match status" value="1"/>
</dbReference>
<keyword evidence="1" id="KW-1133">Transmembrane helix</keyword>
<dbReference type="GO" id="GO:0006355">
    <property type="term" value="P:regulation of DNA-templated transcription"/>
    <property type="evidence" value="ECO:0007669"/>
    <property type="project" value="InterPro"/>
</dbReference>
<evidence type="ECO:0000256" key="1">
    <source>
        <dbReference type="SAM" id="Phobius"/>
    </source>
</evidence>
<dbReference type="AlphaFoldDB" id="A0A3R9QYK7"/>
<protein>
    <submittedName>
        <fullName evidence="3">HTH domain-containing protein</fullName>
    </submittedName>
</protein>
<gene>
    <name evidence="3" type="ORF">D9Q81_05860</name>
</gene>
<keyword evidence="1" id="KW-0472">Membrane</keyword>
<feature type="domain" description="HTH luxR-type" evidence="2">
    <location>
        <begin position="61"/>
        <end position="116"/>
    </location>
</feature>